<keyword evidence="7 11" id="KW-0274">FAD</keyword>
<dbReference type="InterPro" id="IPR020541">
    <property type="entry name" value="Chorismate_synthase_CS"/>
</dbReference>
<dbReference type="RefSeq" id="WP_052569493.1">
    <property type="nucleotide sequence ID" value="NZ_CP009498.1"/>
</dbReference>
<dbReference type="OrthoDB" id="9771806at2"/>
<dbReference type="InterPro" id="IPR000453">
    <property type="entry name" value="Chorismate_synth"/>
</dbReference>
<feature type="binding site" evidence="11">
    <location>
        <position position="46"/>
    </location>
    <ligand>
        <name>NADP(+)</name>
        <dbReference type="ChEBI" id="CHEBI:58349"/>
    </ligand>
</feature>
<dbReference type="GO" id="GO:0010181">
    <property type="term" value="F:FMN binding"/>
    <property type="evidence" value="ECO:0007669"/>
    <property type="project" value="TreeGrafter"/>
</dbReference>
<keyword evidence="4 11" id="KW-0028">Amino-acid biosynthesis</keyword>
<organism evidence="13 14">
    <name type="scientific">Endomicrobium proavitum</name>
    <dbReference type="NCBI Taxonomy" id="1408281"/>
    <lineage>
        <taxon>Bacteria</taxon>
        <taxon>Pseudomonadati</taxon>
        <taxon>Elusimicrobiota</taxon>
        <taxon>Endomicrobiia</taxon>
        <taxon>Endomicrobiales</taxon>
        <taxon>Endomicrobiaceae</taxon>
        <taxon>Endomicrobium</taxon>
    </lineage>
</organism>
<dbReference type="KEGG" id="epo:Epro_0022"/>
<gene>
    <name evidence="11 13" type="primary">aroC</name>
    <name evidence="13" type="ORF">Epro_0022</name>
</gene>
<evidence type="ECO:0000313" key="13">
    <source>
        <dbReference type="EMBL" id="AKL97401.1"/>
    </source>
</evidence>
<keyword evidence="9 11" id="KW-0057">Aromatic amino acid biosynthesis</keyword>
<dbReference type="SUPFAM" id="SSF103263">
    <property type="entry name" value="Chorismate synthase, AroC"/>
    <property type="match status" value="1"/>
</dbReference>
<dbReference type="PIRSF" id="PIRSF001456">
    <property type="entry name" value="Chorismate_synth"/>
    <property type="match status" value="1"/>
</dbReference>
<dbReference type="GO" id="GO:0009073">
    <property type="term" value="P:aromatic amino acid family biosynthetic process"/>
    <property type="evidence" value="ECO:0007669"/>
    <property type="project" value="UniProtKB-KW"/>
</dbReference>
<evidence type="ECO:0000256" key="1">
    <source>
        <dbReference type="ARBA" id="ARBA00005044"/>
    </source>
</evidence>
<feature type="binding site" evidence="11">
    <location>
        <position position="293"/>
    </location>
    <ligand>
        <name>FMN</name>
        <dbReference type="ChEBI" id="CHEBI:58210"/>
    </ligand>
</feature>
<evidence type="ECO:0000256" key="4">
    <source>
        <dbReference type="ARBA" id="ARBA00022605"/>
    </source>
</evidence>
<comment type="cofactor">
    <cofactor evidence="11 12">
        <name>FMNH2</name>
        <dbReference type="ChEBI" id="CHEBI:57618"/>
    </cofactor>
    <text evidence="11 12">Reduced FMN (FMNH(2)).</text>
</comment>
<dbReference type="Proteomes" id="UP000035337">
    <property type="component" value="Chromosome"/>
</dbReference>
<comment type="catalytic activity">
    <reaction evidence="11 12">
        <text>5-O-(1-carboxyvinyl)-3-phosphoshikimate = chorismate + phosphate</text>
        <dbReference type="Rhea" id="RHEA:21020"/>
        <dbReference type="ChEBI" id="CHEBI:29748"/>
        <dbReference type="ChEBI" id="CHEBI:43474"/>
        <dbReference type="ChEBI" id="CHEBI:57701"/>
        <dbReference type="EC" id="4.2.3.5"/>
    </reaction>
</comment>
<reference evidence="13 14" key="1">
    <citation type="submission" date="2014-09" db="EMBL/GenBank/DDBJ databases">
        <title>Complete genome sequence of Endomicrobium proavitum.</title>
        <authorList>
            <person name="Zheng H."/>
        </authorList>
    </citation>
    <scope>NUCLEOTIDE SEQUENCE [LARGE SCALE GENOMIC DNA]</scope>
    <source>
        <strain evidence="13 14">Rsa215</strain>
    </source>
</reference>
<sequence>MIRFTTAGESHGRGIIAILEGIPAGLNVNSEDIDVELARRQKGYGRGARMRIETDVVKVLSGMRYARTIGSPIALYVTNRDWENWENIMSPIAVDLDGEILLKPRPGHADLAGLMKYGSTDFRDILERASARETAARVAVGAVCKELLKEFDIRITSYTLQIGNVTADINSVPAEKIWHNTEMSYVRCPDAAASKKMIQLIKKTGSQGDTLGGKLAVKIENVPAGLGSHTQWDLKLDGRLAQSFLSIQAIKAVEFGSGSKLAAIPGSLSHDEIFYNDKKGFYRNTNRAGGIEGGMSNGETIEISCTMKAIPSLAKPLRSVNLSTKKAAKAEAVRSDVCAVPAAGIVAEAVAAFEIAKALKEKFGGDNIEDMKKSVAAYKARLKNI</sequence>
<proteinExistence type="inferred from homology"/>
<dbReference type="UniPathway" id="UPA00053">
    <property type="reaction ID" value="UER00090"/>
</dbReference>
<dbReference type="FunFam" id="3.60.150.10:FF:000002">
    <property type="entry name" value="Chorismate synthase"/>
    <property type="match status" value="1"/>
</dbReference>
<comment type="pathway">
    <text evidence="1 11 12">Metabolic intermediate biosynthesis; chorismate biosynthesis; chorismate from D-erythrose 4-phosphate and phosphoenolpyruvate: step 7/7.</text>
</comment>
<comment type="function">
    <text evidence="11">Catalyzes the anti-1,4-elimination of the C-3 phosphate and the C-6 proR hydrogen from 5-enolpyruvylshikimate-3-phosphate (EPSP) to yield chorismate, which is the branch point compound that serves as the starting substrate for the three terminal pathways of aromatic amino acid biosynthesis. This reaction introduces a second double bond into the aromatic ring system.</text>
</comment>
<keyword evidence="10 11" id="KW-0456">Lyase</keyword>
<dbReference type="PROSITE" id="PS00789">
    <property type="entry name" value="CHORISMATE_SYNTHASE_3"/>
    <property type="match status" value="1"/>
</dbReference>
<name>A0A0G3WFG5_9BACT</name>
<feature type="binding site" evidence="11">
    <location>
        <begin position="248"/>
        <end position="249"/>
    </location>
    <ligand>
        <name>FMN</name>
        <dbReference type="ChEBI" id="CHEBI:58210"/>
    </ligand>
</feature>
<dbReference type="PATRIC" id="fig|1408281.3.peg.22"/>
<dbReference type="GO" id="GO:0009423">
    <property type="term" value="P:chorismate biosynthetic process"/>
    <property type="evidence" value="ECO:0007669"/>
    <property type="project" value="UniProtKB-UniRule"/>
</dbReference>
<evidence type="ECO:0000256" key="12">
    <source>
        <dbReference type="RuleBase" id="RU000605"/>
    </source>
</evidence>
<comment type="similarity">
    <text evidence="2 11 12">Belongs to the chorismate synthase family.</text>
</comment>
<keyword evidence="8 11" id="KW-0521">NADP</keyword>
<feature type="binding site" evidence="11">
    <location>
        <begin position="128"/>
        <end position="130"/>
    </location>
    <ligand>
        <name>FMN</name>
        <dbReference type="ChEBI" id="CHEBI:58210"/>
    </ligand>
</feature>
<feature type="binding site" evidence="11">
    <location>
        <begin position="308"/>
        <end position="312"/>
    </location>
    <ligand>
        <name>FMN</name>
        <dbReference type="ChEBI" id="CHEBI:58210"/>
    </ligand>
</feature>
<evidence type="ECO:0000256" key="5">
    <source>
        <dbReference type="ARBA" id="ARBA00022630"/>
    </source>
</evidence>
<evidence type="ECO:0000313" key="14">
    <source>
        <dbReference type="Proteomes" id="UP000035337"/>
    </source>
</evidence>
<evidence type="ECO:0000256" key="9">
    <source>
        <dbReference type="ARBA" id="ARBA00023141"/>
    </source>
</evidence>
<dbReference type="CDD" id="cd07304">
    <property type="entry name" value="Chorismate_synthase"/>
    <property type="match status" value="1"/>
</dbReference>
<dbReference type="STRING" id="1408281.Epro_0022"/>
<evidence type="ECO:0000256" key="11">
    <source>
        <dbReference type="HAMAP-Rule" id="MF_00300"/>
    </source>
</evidence>
<dbReference type="InterPro" id="IPR035904">
    <property type="entry name" value="Chorismate_synth_AroC_sf"/>
</dbReference>
<keyword evidence="14" id="KW-1185">Reference proteome</keyword>
<dbReference type="Gene3D" id="3.60.150.10">
    <property type="entry name" value="Chorismate synthase AroC"/>
    <property type="match status" value="1"/>
</dbReference>
<dbReference type="NCBIfam" id="TIGR00033">
    <property type="entry name" value="aroC"/>
    <property type="match status" value="1"/>
</dbReference>
<feature type="binding site" evidence="11">
    <location>
        <position position="40"/>
    </location>
    <ligand>
        <name>NADP(+)</name>
        <dbReference type="ChEBI" id="CHEBI:58349"/>
    </ligand>
</feature>
<dbReference type="NCBIfam" id="NF003793">
    <property type="entry name" value="PRK05382.1"/>
    <property type="match status" value="1"/>
</dbReference>
<accession>A0A0G3WFG5</accession>
<dbReference type="PANTHER" id="PTHR21085:SF0">
    <property type="entry name" value="CHORISMATE SYNTHASE"/>
    <property type="match status" value="1"/>
</dbReference>
<dbReference type="HAMAP" id="MF_00300">
    <property type="entry name" value="Chorismate_synth"/>
    <property type="match status" value="1"/>
</dbReference>
<dbReference type="Pfam" id="PF01264">
    <property type="entry name" value="Chorismate_synt"/>
    <property type="match status" value="1"/>
</dbReference>
<evidence type="ECO:0000256" key="2">
    <source>
        <dbReference type="ARBA" id="ARBA00008014"/>
    </source>
</evidence>
<dbReference type="GO" id="GO:0004107">
    <property type="term" value="F:chorismate synthase activity"/>
    <property type="evidence" value="ECO:0007669"/>
    <property type="project" value="UniProtKB-UniRule"/>
</dbReference>
<dbReference type="AlphaFoldDB" id="A0A0G3WFG5"/>
<dbReference type="PANTHER" id="PTHR21085">
    <property type="entry name" value="CHORISMATE SYNTHASE"/>
    <property type="match status" value="1"/>
</dbReference>
<dbReference type="EC" id="4.2.3.5" evidence="3 11"/>
<protein>
    <recommendedName>
        <fullName evidence="3 11">Chorismate synthase</fullName>
        <shortName evidence="11">CS</shortName>
        <ecNumber evidence="3 11">4.2.3.5</ecNumber>
    </recommendedName>
    <alternativeName>
        <fullName evidence="11">5-enolpyruvylshikimate-3-phosphate phospholyase</fullName>
    </alternativeName>
</protein>
<dbReference type="GO" id="GO:0005829">
    <property type="term" value="C:cytosol"/>
    <property type="evidence" value="ECO:0007669"/>
    <property type="project" value="TreeGrafter"/>
</dbReference>
<evidence type="ECO:0000256" key="8">
    <source>
        <dbReference type="ARBA" id="ARBA00022857"/>
    </source>
</evidence>
<keyword evidence="6 11" id="KW-0288">FMN</keyword>
<dbReference type="PROSITE" id="PS00788">
    <property type="entry name" value="CHORISMATE_SYNTHASE_2"/>
    <property type="match status" value="1"/>
</dbReference>
<evidence type="ECO:0000256" key="6">
    <source>
        <dbReference type="ARBA" id="ARBA00022643"/>
    </source>
</evidence>
<evidence type="ECO:0000256" key="7">
    <source>
        <dbReference type="ARBA" id="ARBA00022827"/>
    </source>
</evidence>
<evidence type="ECO:0000256" key="10">
    <source>
        <dbReference type="ARBA" id="ARBA00023239"/>
    </source>
</evidence>
<comment type="subunit">
    <text evidence="11">Homotetramer.</text>
</comment>
<dbReference type="EMBL" id="CP009498">
    <property type="protein sequence ID" value="AKL97401.1"/>
    <property type="molecule type" value="Genomic_DNA"/>
</dbReference>
<evidence type="ECO:0000256" key="3">
    <source>
        <dbReference type="ARBA" id="ARBA00013036"/>
    </source>
</evidence>
<dbReference type="PROSITE" id="PS00787">
    <property type="entry name" value="CHORISMATE_SYNTHASE_1"/>
    <property type="match status" value="1"/>
</dbReference>
<dbReference type="GO" id="GO:0008652">
    <property type="term" value="P:amino acid biosynthetic process"/>
    <property type="evidence" value="ECO:0007669"/>
    <property type="project" value="UniProtKB-KW"/>
</dbReference>
<feature type="binding site" evidence="11">
    <location>
        <position position="334"/>
    </location>
    <ligand>
        <name>FMN</name>
        <dbReference type="ChEBI" id="CHEBI:58210"/>
    </ligand>
</feature>
<keyword evidence="5 11" id="KW-0285">Flavoprotein</keyword>